<keyword evidence="2" id="KW-1185">Reference proteome</keyword>
<dbReference type="EMBL" id="BPLQ01002086">
    <property type="protein sequence ID" value="GIX88552.1"/>
    <property type="molecule type" value="Genomic_DNA"/>
</dbReference>
<accession>A0AAV4NUM8</accession>
<sequence>MLYRSFTNTVLVVNKIVRGLKCGSRVETICPTLLSMDYDGGYRQLERRLSKVSQEFSTGLRSGEPIGYTRR</sequence>
<evidence type="ECO:0000313" key="1">
    <source>
        <dbReference type="EMBL" id="GIX88552.1"/>
    </source>
</evidence>
<dbReference type="AlphaFoldDB" id="A0AAV4NUM8"/>
<gene>
    <name evidence="1" type="ORF">CDAR_308671</name>
</gene>
<reference evidence="1 2" key="1">
    <citation type="submission" date="2021-06" db="EMBL/GenBank/DDBJ databases">
        <title>Caerostris darwini draft genome.</title>
        <authorList>
            <person name="Kono N."/>
            <person name="Arakawa K."/>
        </authorList>
    </citation>
    <scope>NUCLEOTIDE SEQUENCE [LARGE SCALE GENOMIC DNA]</scope>
</reference>
<evidence type="ECO:0000313" key="2">
    <source>
        <dbReference type="Proteomes" id="UP001054837"/>
    </source>
</evidence>
<name>A0AAV4NUM8_9ARAC</name>
<dbReference type="Proteomes" id="UP001054837">
    <property type="component" value="Unassembled WGS sequence"/>
</dbReference>
<comment type="caution">
    <text evidence="1">The sequence shown here is derived from an EMBL/GenBank/DDBJ whole genome shotgun (WGS) entry which is preliminary data.</text>
</comment>
<protein>
    <submittedName>
        <fullName evidence="1">Uncharacterized protein</fullName>
    </submittedName>
</protein>
<proteinExistence type="predicted"/>
<organism evidence="1 2">
    <name type="scientific">Caerostris darwini</name>
    <dbReference type="NCBI Taxonomy" id="1538125"/>
    <lineage>
        <taxon>Eukaryota</taxon>
        <taxon>Metazoa</taxon>
        <taxon>Ecdysozoa</taxon>
        <taxon>Arthropoda</taxon>
        <taxon>Chelicerata</taxon>
        <taxon>Arachnida</taxon>
        <taxon>Araneae</taxon>
        <taxon>Araneomorphae</taxon>
        <taxon>Entelegynae</taxon>
        <taxon>Araneoidea</taxon>
        <taxon>Araneidae</taxon>
        <taxon>Caerostris</taxon>
    </lineage>
</organism>